<dbReference type="EMBL" id="DSXI01000436">
    <property type="protein sequence ID" value="HGS05557.1"/>
    <property type="molecule type" value="Genomic_DNA"/>
</dbReference>
<gene>
    <name evidence="1" type="ORF">ENT08_07455</name>
</gene>
<dbReference type="InterPro" id="IPR043733">
    <property type="entry name" value="DUF5677"/>
</dbReference>
<organism evidence="1">
    <name type="scientific">Desulfobacca acetoxidans</name>
    <dbReference type="NCBI Taxonomy" id="60893"/>
    <lineage>
        <taxon>Bacteria</taxon>
        <taxon>Pseudomonadati</taxon>
        <taxon>Thermodesulfobacteriota</taxon>
        <taxon>Desulfobaccia</taxon>
        <taxon>Desulfobaccales</taxon>
        <taxon>Desulfobaccaceae</taxon>
        <taxon>Desulfobacca</taxon>
    </lineage>
</organism>
<name>A0A7V4G902_9BACT</name>
<comment type="caution">
    <text evidence="1">The sequence shown here is derived from an EMBL/GenBank/DDBJ whole genome shotgun (WGS) entry which is preliminary data.</text>
</comment>
<sequence>MDEGQELKQINQIIGVFVNKARQELKARWDQWHIDLSKNEFYEVVGALLARQVTLATQLAENPLIWNGHIAPLILRAMADVYISLAWILKEPIDRSRKFVLYGLGQEKLNLEHRKAQIEKRDPTPAEKIMIESSEAWINSQRFTFLTEVNLGSWSGISTRQMAEEAGCIDFYNYVYTPFSACSHSMWNHIARYNLRQCLNPLHQYHRCPYDPEMPVDPEYLYLAGKYLQRSFSTFDESVDMKIEGQSAFEKLCEDLNQLNKVSDES</sequence>
<evidence type="ECO:0000313" key="1">
    <source>
        <dbReference type="EMBL" id="HGS05557.1"/>
    </source>
</evidence>
<dbReference type="AlphaFoldDB" id="A0A7V4G902"/>
<accession>A0A7V4G902</accession>
<protein>
    <submittedName>
        <fullName evidence="1">Uncharacterized protein</fullName>
    </submittedName>
</protein>
<proteinExistence type="predicted"/>
<reference evidence="1" key="1">
    <citation type="journal article" date="2020" name="mSystems">
        <title>Genome- and Community-Level Interaction Insights into Carbon Utilization and Element Cycling Functions of Hydrothermarchaeota in Hydrothermal Sediment.</title>
        <authorList>
            <person name="Zhou Z."/>
            <person name="Liu Y."/>
            <person name="Xu W."/>
            <person name="Pan J."/>
            <person name="Luo Z.H."/>
            <person name="Li M."/>
        </authorList>
    </citation>
    <scope>NUCLEOTIDE SEQUENCE [LARGE SCALE GENOMIC DNA]</scope>
    <source>
        <strain evidence="1">SpSt-548</strain>
    </source>
</reference>
<dbReference type="Pfam" id="PF18928">
    <property type="entry name" value="DUF5677"/>
    <property type="match status" value="1"/>
</dbReference>